<protein>
    <submittedName>
        <fullName evidence="1">Uncharacterized protein</fullName>
    </submittedName>
</protein>
<gene>
    <name evidence="1" type="ORF">S01H4_66248</name>
</gene>
<dbReference type="EMBL" id="BART01040927">
    <property type="protein sequence ID" value="GAH21772.1"/>
    <property type="molecule type" value="Genomic_DNA"/>
</dbReference>
<comment type="caution">
    <text evidence="1">The sequence shown here is derived from an EMBL/GenBank/DDBJ whole genome shotgun (WGS) entry which is preliminary data.</text>
</comment>
<name>X1DNJ5_9ZZZZ</name>
<feature type="non-terminal residue" evidence="1">
    <location>
        <position position="1"/>
    </location>
</feature>
<feature type="non-terminal residue" evidence="1">
    <location>
        <position position="81"/>
    </location>
</feature>
<organism evidence="1">
    <name type="scientific">marine sediment metagenome</name>
    <dbReference type="NCBI Taxonomy" id="412755"/>
    <lineage>
        <taxon>unclassified sequences</taxon>
        <taxon>metagenomes</taxon>
        <taxon>ecological metagenomes</taxon>
    </lineage>
</organism>
<evidence type="ECO:0000313" key="1">
    <source>
        <dbReference type="EMBL" id="GAH21772.1"/>
    </source>
</evidence>
<accession>X1DNJ5</accession>
<sequence>GLHEIRWYAVDCLGNTELLQTQQHRVDDTPPETLKTFIGPTYDNDYWLQDHGTTIILDATDKTYPCDVGVDYIHVELWWDD</sequence>
<dbReference type="AlphaFoldDB" id="X1DNJ5"/>
<reference evidence="1" key="1">
    <citation type="journal article" date="2014" name="Front. Microbiol.">
        <title>High frequency of phylogenetically diverse reductive dehalogenase-homologous genes in deep subseafloor sedimentary metagenomes.</title>
        <authorList>
            <person name="Kawai M."/>
            <person name="Futagami T."/>
            <person name="Toyoda A."/>
            <person name="Takaki Y."/>
            <person name="Nishi S."/>
            <person name="Hori S."/>
            <person name="Arai W."/>
            <person name="Tsubouchi T."/>
            <person name="Morono Y."/>
            <person name="Uchiyama I."/>
            <person name="Ito T."/>
            <person name="Fujiyama A."/>
            <person name="Inagaki F."/>
            <person name="Takami H."/>
        </authorList>
    </citation>
    <scope>NUCLEOTIDE SEQUENCE</scope>
    <source>
        <strain evidence="1">Expedition CK06-06</strain>
    </source>
</reference>
<proteinExistence type="predicted"/>